<reference evidence="1" key="1">
    <citation type="submission" date="2019-08" db="EMBL/GenBank/DDBJ databases">
        <authorList>
            <person name="Kucharzyk K."/>
            <person name="Murdoch R.W."/>
            <person name="Higgins S."/>
            <person name="Loffler F."/>
        </authorList>
    </citation>
    <scope>NUCLEOTIDE SEQUENCE</scope>
</reference>
<evidence type="ECO:0000313" key="1">
    <source>
        <dbReference type="EMBL" id="MPN31744.1"/>
    </source>
</evidence>
<organism evidence="1">
    <name type="scientific">bioreactor metagenome</name>
    <dbReference type="NCBI Taxonomy" id="1076179"/>
    <lineage>
        <taxon>unclassified sequences</taxon>
        <taxon>metagenomes</taxon>
        <taxon>ecological metagenomes</taxon>
    </lineage>
</organism>
<dbReference type="AlphaFoldDB" id="A0A645H653"/>
<protein>
    <submittedName>
        <fullName evidence="1">Uncharacterized protein</fullName>
    </submittedName>
</protein>
<proteinExistence type="predicted"/>
<dbReference type="EMBL" id="VSSQ01083411">
    <property type="protein sequence ID" value="MPN31744.1"/>
    <property type="molecule type" value="Genomic_DNA"/>
</dbReference>
<name>A0A645H653_9ZZZZ</name>
<sequence>MMNTAVAGLIGGVLSVGLVFLRSAMNNKFVSDKDITKHLGLTVIGVIPEVAIKE</sequence>
<comment type="caution">
    <text evidence="1">The sequence shown here is derived from an EMBL/GenBank/DDBJ whole genome shotgun (WGS) entry which is preliminary data.</text>
</comment>
<accession>A0A645H653</accession>
<gene>
    <name evidence="1" type="ORF">SDC9_179218</name>
</gene>